<organism evidence="1 2">
    <name type="scientific">Acinetobacter pseudolwoffii</name>
    <dbReference type="NCBI Taxonomy" id="2053287"/>
    <lineage>
        <taxon>Bacteria</taxon>
        <taxon>Pseudomonadati</taxon>
        <taxon>Pseudomonadota</taxon>
        <taxon>Gammaproteobacteria</taxon>
        <taxon>Moraxellales</taxon>
        <taxon>Moraxellaceae</taxon>
        <taxon>Acinetobacter</taxon>
    </lineage>
</organism>
<accession>A0A2H9YSA9</accession>
<evidence type="ECO:0000313" key="1">
    <source>
        <dbReference type="EMBL" id="PJO75484.1"/>
    </source>
</evidence>
<dbReference type="AlphaFoldDB" id="A0A2H9YSA9"/>
<gene>
    <name evidence="1" type="ORF">CWI32_08100</name>
</gene>
<dbReference type="Proteomes" id="UP000243446">
    <property type="component" value="Unassembled WGS sequence"/>
</dbReference>
<reference evidence="1 2" key="1">
    <citation type="submission" date="2017-11" db="EMBL/GenBank/DDBJ databases">
        <title>Revising the taxonomy of the Acinetobacter lwoffii group: the description of Acinetobacter pseudolwoffii sp. nov. and emended description of Acinetobacter lwoffii.</title>
        <authorList>
            <person name="Nemec A."/>
            <person name="Radolfova-Krizova L."/>
        </authorList>
    </citation>
    <scope>NUCLEOTIDE SEQUENCE [LARGE SCALE GENOMIC DNA]</scope>
    <source>
        <strain evidence="1 2">ANC 5044</strain>
    </source>
</reference>
<dbReference type="GeneID" id="97176685"/>
<protein>
    <submittedName>
        <fullName evidence="1">Uncharacterized protein</fullName>
    </submittedName>
</protein>
<comment type="caution">
    <text evidence="1">The sequence shown here is derived from an EMBL/GenBank/DDBJ whole genome shotgun (WGS) entry which is preliminary data.</text>
</comment>
<name>A0A2H9YSA9_9GAMM</name>
<sequence length="72" mass="8208">MGTSDQERLDAFKRDLYQDIADRKRLFEVETGLAIKDVELVFVDVSTVDHANQYLLNEINVTLGDSDDMCIV</sequence>
<proteinExistence type="predicted"/>
<dbReference type="EMBL" id="PHRG01000003">
    <property type="protein sequence ID" value="PJO75484.1"/>
    <property type="molecule type" value="Genomic_DNA"/>
</dbReference>
<evidence type="ECO:0000313" key="2">
    <source>
        <dbReference type="Proteomes" id="UP000243446"/>
    </source>
</evidence>
<dbReference type="RefSeq" id="WP_100535058.1">
    <property type="nucleotide sequence ID" value="NZ_CBDBYO010000017.1"/>
</dbReference>